<evidence type="ECO:0000256" key="1">
    <source>
        <dbReference type="ARBA" id="ARBA00023125"/>
    </source>
</evidence>
<dbReference type="CDD" id="cd00338">
    <property type="entry name" value="Ser_Recombinase"/>
    <property type="match status" value="1"/>
</dbReference>
<dbReference type="Proteomes" id="UP000240010">
    <property type="component" value="Unassembled WGS sequence"/>
</dbReference>
<keyword evidence="2" id="KW-0233">DNA recombination</keyword>
<dbReference type="Gene3D" id="3.40.50.1390">
    <property type="entry name" value="Resolvase, N-terminal catalytic domain"/>
    <property type="match status" value="1"/>
</dbReference>
<proteinExistence type="predicted"/>
<dbReference type="AlphaFoldDB" id="A0A2S6HDN6"/>
<name>A0A2S6HDN6_9GAMM</name>
<dbReference type="Pfam" id="PF00239">
    <property type="entry name" value="Resolvase"/>
    <property type="match status" value="1"/>
</dbReference>
<protein>
    <submittedName>
        <fullName evidence="4">DNA invertase Pin-like site-specific DNA recombinase</fullName>
    </submittedName>
</protein>
<gene>
    <name evidence="4" type="ORF">B0F87_10561</name>
</gene>
<dbReference type="PANTHER" id="PTHR30461">
    <property type="entry name" value="DNA-INVERTASE FROM LAMBDOID PROPHAGE"/>
    <property type="match status" value="1"/>
</dbReference>
<comment type="caution">
    <text evidence="4">The sequence shown here is derived from an EMBL/GenBank/DDBJ whole genome shotgun (WGS) entry which is preliminary data.</text>
</comment>
<evidence type="ECO:0000313" key="4">
    <source>
        <dbReference type="EMBL" id="PPK75595.1"/>
    </source>
</evidence>
<dbReference type="EMBL" id="PTIZ01000005">
    <property type="protein sequence ID" value="PPK75595.1"/>
    <property type="molecule type" value="Genomic_DNA"/>
</dbReference>
<dbReference type="GO" id="GO:0003677">
    <property type="term" value="F:DNA binding"/>
    <property type="evidence" value="ECO:0007669"/>
    <property type="project" value="UniProtKB-KW"/>
</dbReference>
<accession>A0A2S6HDN6</accession>
<evidence type="ECO:0000256" key="2">
    <source>
        <dbReference type="ARBA" id="ARBA00023172"/>
    </source>
</evidence>
<dbReference type="PROSITE" id="PS51736">
    <property type="entry name" value="RECOMBINASES_3"/>
    <property type="match status" value="1"/>
</dbReference>
<dbReference type="RefSeq" id="WP_104428838.1">
    <property type="nucleotide sequence ID" value="NZ_PTIZ01000005.1"/>
</dbReference>
<sequence>MANGKFVTYYRVSTQKQGQSGLGLEAQEQAVLNYLNGGEWELIQKFVEVETGKGSDALDRRPQLKAALEMCKKQKATLLIAVLDRLGRNVHFISGLMESGIDFVSVESPNDSPFMLHVKAAVAEEEGRKISARTKAALQAAKVRGAVLGKAGAANLKPNIEARKQAADAFAGKLKGNIEGMKARGLTQRAMVAEMNMLGIKSAKGGEWSLIQLQRVMNRVV</sequence>
<dbReference type="InterPro" id="IPR036162">
    <property type="entry name" value="Resolvase-like_N_sf"/>
</dbReference>
<dbReference type="GO" id="GO:0000150">
    <property type="term" value="F:DNA strand exchange activity"/>
    <property type="evidence" value="ECO:0007669"/>
    <property type="project" value="InterPro"/>
</dbReference>
<dbReference type="SMART" id="SM00857">
    <property type="entry name" value="Resolvase"/>
    <property type="match status" value="1"/>
</dbReference>
<keyword evidence="1" id="KW-0238">DNA-binding</keyword>
<dbReference type="PANTHER" id="PTHR30461:SF2">
    <property type="entry name" value="SERINE RECOMBINASE PINE-RELATED"/>
    <property type="match status" value="1"/>
</dbReference>
<dbReference type="InterPro" id="IPR050639">
    <property type="entry name" value="SSR_resolvase"/>
</dbReference>
<evidence type="ECO:0000313" key="5">
    <source>
        <dbReference type="Proteomes" id="UP000240010"/>
    </source>
</evidence>
<evidence type="ECO:0000259" key="3">
    <source>
        <dbReference type="PROSITE" id="PS51736"/>
    </source>
</evidence>
<organism evidence="4 5">
    <name type="scientific">Methylobacter tundripaludum</name>
    <dbReference type="NCBI Taxonomy" id="173365"/>
    <lineage>
        <taxon>Bacteria</taxon>
        <taxon>Pseudomonadati</taxon>
        <taxon>Pseudomonadota</taxon>
        <taxon>Gammaproteobacteria</taxon>
        <taxon>Methylococcales</taxon>
        <taxon>Methylococcaceae</taxon>
        <taxon>Methylobacter</taxon>
    </lineage>
</organism>
<feature type="domain" description="Resolvase/invertase-type recombinase catalytic" evidence="3">
    <location>
        <begin position="5"/>
        <end position="145"/>
    </location>
</feature>
<dbReference type="SUPFAM" id="SSF53041">
    <property type="entry name" value="Resolvase-like"/>
    <property type="match status" value="1"/>
</dbReference>
<reference evidence="4 5" key="1">
    <citation type="submission" date="2018-02" db="EMBL/GenBank/DDBJ databases">
        <title>Subsurface microbial communities from deep shales in Ohio and West Virginia, USA.</title>
        <authorList>
            <person name="Wrighton K."/>
        </authorList>
    </citation>
    <scope>NUCLEOTIDE SEQUENCE [LARGE SCALE GENOMIC DNA]</scope>
    <source>
        <strain evidence="4 5">OWC-DMM</strain>
    </source>
</reference>
<dbReference type="InterPro" id="IPR006119">
    <property type="entry name" value="Resolv_N"/>
</dbReference>